<sequence length="1062" mass="109968">MDDPWAAPSWSTPAKPTSSISGPERASATPPPSGFDVGDPWGLPTPGPVGKVSQPTLDDDDPLKHDIGTETPLDEGVGMDWATATDAPWGDGGNVPPPRAITPPTTETEPAPQQEAVWTLNTPPSQFNSLPESSALVDAAAISLPHTPEAGSSTPQRSSFSPVHAYSSPARSVHSTYASPARSIHDELSEGRGSSSFNPMDGLPKSPSFGDDFGRFSEATAFEGSNTAGSSGDPWGSGGGTDVPRDESWGGEMQENVNVTKGTEGSGWGGSGGDTWGGGDTSFGAISHTAEPDEETEGDGWGGSRPPVLLGGSVAQKAKEDDEWEEAQRRIRLKQQLAPQEKIDGLTKGWTELAGNLIQVELEKLTGAEEMKMEEIIKSVLDDAAERLRSLSTIPPDVNTYPPVIASLVTHERFVYALQRPNPAPSTSLLAATANRRSRRADALALASSSSSEPSWTTRSRLGEPDAPNQEASAPMDEGGKSRWSFWGKRPQPERQLTTSGGGILEVRSATSLPALERTSSDVKVPTLPPSRAPSVANLSPKPPSPSPSFLSPPMSHDAAGHSAPSGSLTQASPAQPPLASAPAPAPSAVSRFFGRLSRKPSGSPSHHQDADDAKDLELSADDFSFLSEVPSMTQPPPEKGVGDLLALEPGRTEQIASLESLLSAKPAPSPQPLAPPPRGYASAGSRTSSGKFVARMKAPAPTDIDLLGDLNFAGPSSAGTQSPAQQDIASPVSEISSSSAWDGFLSLAPSAPATKVRSTPSVRAPSTPTPVVATPLVPSRSGTPSVLLSPPPPVPPATLSTPLSFSSRPSKVVPTTPKSNDFSDFDDFGTPQQSTATTFDDFGDFSAFESNTNRTVPTVQPNVSNAPVQTPARPTPGFQHHLNNSLADFSTPTNHARPGSLDHTPTINLLSGASASKGRRWPAPPSPVAPILEPPPKVGVMSTASAGFPFLSPPPPSRPSSSAKNDLLNDGYATNLTGLTATPEMTIAVTPGATTSSPSMFGNALAPISAPRTNTSTPMTPIPMLASPPSVPAKINGASSIGAVGGKGGLSAQDLSFFDGL</sequence>
<dbReference type="AlphaFoldDB" id="A0AAW0YLT4"/>
<feature type="compositionally biased region" description="Polar residues" evidence="1">
    <location>
        <begin position="169"/>
        <end position="178"/>
    </location>
</feature>
<dbReference type="RefSeq" id="XP_066802299.1">
    <property type="nucleotide sequence ID" value="XM_066946920.1"/>
</dbReference>
<feature type="compositionally biased region" description="Polar residues" evidence="1">
    <location>
        <begin position="849"/>
        <end position="869"/>
    </location>
</feature>
<feature type="compositionally biased region" description="Polar residues" evidence="1">
    <location>
        <begin position="882"/>
        <end position="895"/>
    </location>
</feature>
<reference evidence="2 3" key="1">
    <citation type="journal article" date="2024" name="bioRxiv">
        <title>Comparative genomics of Cryptococcus and Kwoniella reveals pathogenesis evolution and contrasting karyotype dynamics via intercentromeric recombination or chromosome fusion.</title>
        <authorList>
            <person name="Coelho M.A."/>
            <person name="David-Palma M."/>
            <person name="Shea T."/>
            <person name="Bowers K."/>
            <person name="McGinley-Smith S."/>
            <person name="Mohammad A.W."/>
            <person name="Gnirke A."/>
            <person name="Yurkov A.M."/>
            <person name="Nowrousian M."/>
            <person name="Sun S."/>
            <person name="Cuomo C.A."/>
            <person name="Heitman J."/>
        </authorList>
    </citation>
    <scope>NUCLEOTIDE SEQUENCE [LARGE SCALE GENOMIC DNA]</scope>
    <source>
        <strain evidence="2 3">CBS 13917</strain>
    </source>
</reference>
<feature type="compositionally biased region" description="Low complexity" evidence="1">
    <location>
        <begin position="102"/>
        <end position="116"/>
    </location>
</feature>
<feature type="compositionally biased region" description="Polar residues" evidence="1">
    <location>
        <begin position="119"/>
        <end position="132"/>
    </location>
</feature>
<feature type="region of interest" description="Disordered" evidence="1">
    <location>
        <begin position="1"/>
        <end position="323"/>
    </location>
</feature>
<feature type="compositionally biased region" description="Low complexity" evidence="1">
    <location>
        <begin position="443"/>
        <end position="460"/>
    </location>
</feature>
<feature type="compositionally biased region" description="Basic and acidic residues" evidence="1">
    <location>
        <begin position="607"/>
        <end position="618"/>
    </location>
</feature>
<gene>
    <name evidence="2" type="ORF">IAR55_003814</name>
</gene>
<dbReference type="Proteomes" id="UP001388673">
    <property type="component" value="Unassembled WGS sequence"/>
</dbReference>
<accession>A0AAW0YLT4</accession>
<dbReference type="EMBL" id="JBCAWK010000007">
    <property type="protein sequence ID" value="KAK8853113.1"/>
    <property type="molecule type" value="Genomic_DNA"/>
</dbReference>
<feature type="compositionally biased region" description="Low complexity" evidence="1">
    <location>
        <begin position="571"/>
        <end position="589"/>
    </location>
</feature>
<proteinExistence type="predicted"/>
<feature type="compositionally biased region" description="Polar residues" evidence="1">
    <location>
        <begin position="904"/>
        <end position="915"/>
    </location>
</feature>
<feature type="compositionally biased region" description="Low complexity" evidence="1">
    <location>
        <begin position="758"/>
        <end position="789"/>
    </location>
</feature>
<feature type="region of interest" description="Disordered" evidence="1">
    <location>
        <begin position="661"/>
        <end position="694"/>
    </location>
</feature>
<feature type="region of interest" description="Disordered" evidence="1">
    <location>
        <begin position="753"/>
        <end position="935"/>
    </location>
</feature>
<dbReference type="GeneID" id="92181072"/>
<keyword evidence="3" id="KW-1185">Reference proteome</keyword>
<feature type="region of interest" description="Disordered" evidence="1">
    <location>
        <begin position="710"/>
        <end position="734"/>
    </location>
</feature>
<protein>
    <recommendedName>
        <fullName evidence="4">VHS domain-containing protein</fullName>
    </recommendedName>
</protein>
<evidence type="ECO:0000313" key="3">
    <source>
        <dbReference type="Proteomes" id="UP001388673"/>
    </source>
</evidence>
<evidence type="ECO:0000256" key="1">
    <source>
        <dbReference type="SAM" id="MobiDB-lite"/>
    </source>
</evidence>
<name>A0AAW0YLT4_9TREE</name>
<organism evidence="2 3">
    <name type="scientific">Kwoniella newhampshirensis</name>
    <dbReference type="NCBI Taxonomy" id="1651941"/>
    <lineage>
        <taxon>Eukaryota</taxon>
        <taxon>Fungi</taxon>
        <taxon>Dikarya</taxon>
        <taxon>Basidiomycota</taxon>
        <taxon>Agaricomycotina</taxon>
        <taxon>Tremellomycetes</taxon>
        <taxon>Tremellales</taxon>
        <taxon>Cryptococcaceae</taxon>
        <taxon>Kwoniella</taxon>
    </lineage>
</organism>
<feature type="region of interest" description="Disordered" evidence="1">
    <location>
        <begin position="441"/>
        <end position="645"/>
    </location>
</feature>
<evidence type="ECO:0000313" key="2">
    <source>
        <dbReference type="EMBL" id="KAK8853113.1"/>
    </source>
</evidence>
<feature type="compositionally biased region" description="Polar residues" evidence="1">
    <location>
        <begin position="150"/>
        <end position="161"/>
    </location>
</feature>
<comment type="caution">
    <text evidence="2">The sequence shown here is derived from an EMBL/GenBank/DDBJ whole genome shotgun (WGS) entry which is preliminary data.</text>
</comment>
<feature type="compositionally biased region" description="Pro residues" evidence="1">
    <location>
        <begin position="668"/>
        <end position="679"/>
    </location>
</feature>
<dbReference type="KEGG" id="kne:92181072"/>
<evidence type="ECO:0008006" key="4">
    <source>
        <dbReference type="Google" id="ProtNLM"/>
    </source>
</evidence>
<feature type="compositionally biased region" description="Polar residues" evidence="1">
    <location>
        <begin position="9"/>
        <end position="21"/>
    </location>
</feature>
<feature type="compositionally biased region" description="Pro residues" evidence="1">
    <location>
        <begin position="923"/>
        <end position="935"/>
    </location>
</feature>
<feature type="compositionally biased region" description="Gly residues" evidence="1">
    <location>
        <begin position="264"/>
        <end position="281"/>
    </location>
</feature>
<feature type="compositionally biased region" description="Polar residues" evidence="1">
    <location>
        <begin position="718"/>
        <end position="729"/>
    </location>
</feature>